<dbReference type="EMBL" id="CABVQG010000016">
    <property type="protein sequence ID" value="VWC90398.1"/>
    <property type="molecule type" value="Genomic_DNA"/>
</dbReference>
<evidence type="ECO:0000313" key="2">
    <source>
        <dbReference type="EMBL" id="VWC90398.1"/>
    </source>
</evidence>
<accession>A0ABY6XVT6</accession>
<comment type="caution">
    <text evidence="2">The sequence shown here is derived from an EMBL/GenBank/DDBJ whole genome shotgun (WGS) entry which is preliminary data.</text>
</comment>
<evidence type="ECO:0000313" key="3">
    <source>
        <dbReference type="Proteomes" id="UP000494120"/>
    </source>
</evidence>
<name>A0ABY6XVT6_9BURK</name>
<proteinExistence type="predicted"/>
<keyword evidence="1" id="KW-0472">Membrane</keyword>
<dbReference type="Proteomes" id="UP000494120">
    <property type="component" value="Unassembled WGS sequence"/>
</dbReference>
<evidence type="ECO:0000256" key="1">
    <source>
        <dbReference type="SAM" id="Phobius"/>
    </source>
</evidence>
<gene>
    <name evidence="2" type="ORF">BLA17378_04528</name>
</gene>
<keyword evidence="3" id="KW-1185">Reference proteome</keyword>
<organism evidence="2 3">
    <name type="scientific">Burkholderia aenigmatica</name>
    <dbReference type="NCBI Taxonomy" id="2015348"/>
    <lineage>
        <taxon>Bacteria</taxon>
        <taxon>Pseudomonadati</taxon>
        <taxon>Pseudomonadota</taxon>
        <taxon>Betaproteobacteria</taxon>
        <taxon>Burkholderiales</taxon>
        <taxon>Burkholderiaceae</taxon>
        <taxon>Burkholderia</taxon>
        <taxon>Burkholderia cepacia complex</taxon>
    </lineage>
</organism>
<keyword evidence="1" id="KW-1133">Transmembrane helix</keyword>
<reference evidence="2 3" key="1">
    <citation type="submission" date="2019-09" db="EMBL/GenBank/DDBJ databases">
        <authorList>
            <person name="Depoorter E."/>
        </authorList>
    </citation>
    <scope>NUCLEOTIDE SEQUENCE [LARGE SCALE GENOMIC DNA]</scope>
    <source>
        <strain evidence="2 3">R-17378</strain>
    </source>
</reference>
<sequence length="48" mass="5549">MHDGICILSFISIALLYPSWLQHHSRGWKFLALWAAPMVGFFLGWMAK</sequence>
<protein>
    <submittedName>
        <fullName evidence="2">Uncharacterized protein</fullName>
    </submittedName>
</protein>
<feature type="transmembrane region" description="Helical" evidence="1">
    <location>
        <begin position="31"/>
        <end position="47"/>
    </location>
</feature>
<keyword evidence="1" id="KW-0812">Transmembrane</keyword>